<gene>
    <name evidence="2" type="ORF">BN1080_00736</name>
</gene>
<name>A0A098EHS8_9BACL</name>
<feature type="coiled-coil region" evidence="1">
    <location>
        <begin position="50"/>
        <end position="138"/>
    </location>
</feature>
<accession>A0A098EHS8</accession>
<feature type="coiled-coil region" evidence="1">
    <location>
        <begin position="184"/>
        <end position="211"/>
    </location>
</feature>
<evidence type="ECO:0000256" key="1">
    <source>
        <dbReference type="SAM" id="Coils"/>
    </source>
</evidence>
<dbReference type="EMBL" id="CCXS01000001">
    <property type="protein sequence ID" value="CEG21818.1"/>
    <property type="molecule type" value="Genomic_DNA"/>
</dbReference>
<dbReference type="STRING" id="1499687.BN1080_00736"/>
<organism evidence="2 3">
    <name type="scientific">Planococcus massiliensis</name>
    <dbReference type="NCBI Taxonomy" id="1499687"/>
    <lineage>
        <taxon>Bacteria</taxon>
        <taxon>Bacillati</taxon>
        <taxon>Bacillota</taxon>
        <taxon>Bacilli</taxon>
        <taxon>Bacillales</taxon>
        <taxon>Caryophanaceae</taxon>
        <taxon>Planococcus</taxon>
    </lineage>
</organism>
<keyword evidence="3" id="KW-1185">Reference proteome</keyword>
<dbReference type="RefSeq" id="WP_052650573.1">
    <property type="nucleotide sequence ID" value="NZ_CCXS01000001.1"/>
</dbReference>
<reference evidence="2 3" key="1">
    <citation type="submission" date="2014-09" db="EMBL/GenBank/DDBJ databases">
        <authorList>
            <person name="Urmite Genomes Urmite Genomes"/>
        </authorList>
    </citation>
    <scope>NUCLEOTIDE SEQUENCE [LARGE SCALE GENOMIC DNA]</scope>
    <source>
        <strain evidence="2 3">ES2</strain>
    </source>
</reference>
<dbReference type="Proteomes" id="UP000043699">
    <property type="component" value="Unassembled WGS sequence"/>
</dbReference>
<keyword evidence="1" id="KW-0175">Coiled coil</keyword>
<protein>
    <submittedName>
        <fullName evidence="2">PspA/IM30 family protein</fullName>
    </submittedName>
</protein>
<dbReference type="OrthoDB" id="2366053at2"/>
<evidence type="ECO:0000313" key="3">
    <source>
        <dbReference type="Proteomes" id="UP000043699"/>
    </source>
</evidence>
<evidence type="ECO:0000313" key="2">
    <source>
        <dbReference type="EMBL" id="CEG21818.1"/>
    </source>
</evidence>
<sequence length="212" mass="24373">MTSIWERFKFAVATDLDALVSKKEEKNPLAVLNRYILEAEKQTTDTGKWVERQAQLNVKLEKELDEATAMLQKRQSQLELAQASGESDLSVFAEMEVAAYSNRVSELKRSISENLEELTGLEQRYEEMKHKVKDMKVKQLQLMGKENATRAHHQMDKVLNPELAAERLGSYDDMASYIKNLGAKVEEDHERSAMERRLELLEKKSAQQKEIG</sequence>
<proteinExistence type="predicted"/>
<dbReference type="AlphaFoldDB" id="A0A098EHS8"/>